<dbReference type="InterPro" id="IPR038765">
    <property type="entry name" value="Papain-like_cys_pep_sf"/>
</dbReference>
<feature type="compositionally biased region" description="Low complexity" evidence="7">
    <location>
        <begin position="553"/>
        <end position="564"/>
    </location>
</feature>
<dbReference type="PROSITE" id="PS50235">
    <property type="entry name" value="USP_3"/>
    <property type="match status" value="1"/>
</dbReference>
<feature type="region of interest" description="Disordered" evidence="7">
    <location>
        <begin position="462"/>
        <end position="564"/>
    </location>
</feature>
<proteinExistence type="predicted"/>
<dbReference type="PROSITE" id="PS00973">
    <property type="entry name" value="USP_2"/>
    <property type="match status" value="1"/>
</dbReference>
<dbReference type="GO" id="GO:0005634">
    <property type="term" value="C:nucleus"/>
    <property type="evidence" value="ECO:0007669"/>
    <property type="project" value="TreeGrafter"/>
</dbReference>
<dbReference type="GO" id="GO:0005829">
    <property type="term" value="C:cytosol"/>
    <property type="evidence" value="ECO:0007669"/>
    <property type="project" value="TreeGrafter"/>
</dbReference>
<keyword evidence="5 9" id="KW-0378">Hydrolase</keyword>
<name>A0A5N5QVG2_9AGAM</name>
<dbReference type="EMBL" id="SSOP01000006">
    <property type="protein sequence ID" value="KAB5595752.1"/>
    <property type="molecule type" value="Genomic_DNA"/>
</dbReference>
<evidence type="ECO:0000256" key="3">
    <source>
        <dbReference type="ARBA" id="ARBA00022670"/>
    </source>
</evidence>
<accession>A0A5N5QVG2</accession>
<feature type="compositionally biased region" description="Basic and acidic residues" evidence="7">
    <location>
        <begin position="775"/>
        <end position="791"/>
    </location>
</feature>
<keyword evidence="3" id="KW-0645">Protease</keyword>
<evidence type="ECO:0000256" key="5">
    <source>
        <dbReference type="ARBA" id="ARBA00022801"/>
    </source>
</evidence>
<feature type="domain" description="USP" evidence="8">
    <location>
        <begin position="614"/>
        <end position="1009"/>
    </location>
</feature>
<dbReference type="InterPro" id="IPR050164">
    <property type="entry name" value="Peptidase_C19"/>
</dbReference>
<dbReference type="PROSITE" id="PS00972">
    <property type="entry name" value="USP_1"/>
    <property type="match status" value="1"/>
</dbReference>
<dbReference type="InterPro" id="IPR018200">
    <property type="entry name" value="USP_CS"/>
</dbReference>
<evidence type="ECO:0000313" key="10">
    <source>
        <dbReference type="Proteomes" id="UP000383932"/>
    </source>
</evidence>
<dbReference type="InterPro" id="IPR001394">
    <property type="entry name" value="Peptidase_C19_UCH"/>
</dbReference>
<feature type="region of interest" description="Disordered" evidence="7">
    <location>
        <begin position="663"/>
        <end position="699"/>
    </location>
</feature>
<feature type="region of interest" description="Disordered" evidence="7">
    <location>
        <begin position="1"/>
        <end position="32"/>
    </location>
</feature>
<keyword evidence="4" id="KW-0833">Ubl conjugation pathway</keyword>
<sequence length="1014" mass="109455">MAAGTPDRRSTKPNGTTPQPNPPNLAHQPHFGYGVPQFMPPYPLHIPPAQMYAQHHHIPYPHYAYQQPIYQQHPMHPQQGYPPAMQYMPHMPAPHPHYPSPTIGAPYPHVPSPWSSTPSSMPPTDPGISTPPVYSTPPYAPPAMHHSGQTLYQSSQPFVPRNVPPSPSSSQIRHLASPRPNAAQTRSPSLPYARIPDQSQPGPLISDSSPSHQMGQSSLPIFATGQQNGTAVAPQSPKVDQPPLAVEPVPVTISSPPSQPPPQPPPVEEAQTRVEMVLGDDALRFAGGRIPTPNVDSIITFAAPSSVPSTSSPPPNDTDVKDSTHSDPTEQLAPRTILTPIFGDVPRDIISKDDVPLPSTTTLASPARDISEPLYFIAARRPDVNNAPALSFSKRAKMPATVITASVPIPPSSKSTGRFIPVLPRTEPSALVTLANTTDLGASIPRVDAKGPNTAFAGKLTPKIQKAGGPKPPNQPTQASEAHLAAVQTTLPAAPPASVASDTATASPAPAPPVAPASAPPIKQPPKSWASLLRPASPAKTAKSPQGQPHKLVPGSVVPPSSGVKPAAIAEPKVNGDSLINGAFEPLPTNVPLHVILAEGVQPYSARSQVTQPRGLINSGNMCFANVVLQALVHSAPFARLFETLAQLVPGNLSGKTSLYEATQFPPQTEPTPLASKAKPRSGASTPMPPEQTRQQSWNENPFVPELLYEAMKQNKRFDSMQRGHQEDAEEFLGFFLDTLHEELLSMLSRVQTDSSSTGPVLINGPNGNPTQGENAREVQRPVSPDKREDDSGWLEVGKKNRAAVTRTTRATESAITRIFGGKLRSVLQTPGSKDSVTLEPYQPLQLDIQSDNVRTIEDALRHITMPETVSVFSETRGGIVDAKKQVTLESLPPLLILHLKRLVYDAKGIQKNSKVIEYSTTLEIRPEIISPTKRTKKSIKYCLYGVVYHHGKHATGGHYTIDVLRQDHSEWVRIDDTHIEPVTEKDVTAHEKHAKLDKTAYLLFYRREPEPSK</sequence>
<evidence type="ECO:0000256" key="2">
    <source>
        <dbReference type="ARBA" id="ARBA00012759"/>
    </source>
</evidence>
<feature type="region of interest" description="Disordered" evidence="7">
    <location>
        <begin position="755"/>
        <end position="798"/>
    </location>
</feature>
<evidence type="ECO:0000256" key="6">
    <source>
        <dbReference type="ARBA" id="ARBA00022807"/>
    </source>
</evidence>
<feature type="compositionally biased region" description="Polar residues" evidence="7">
    <location>
        <begin position="197"/>
        <end position="230"/>
    </location>
</feature>
<evidence type="ECO:0000256" key="7">
    <source>
        <dbReference type="SAM" id="MobiDB-lite"/>
    </source>
</evidence>
<dbReference type="PANTHER" id="PTHR24006">
    <property type="entry name" value="UBIQUITIN CARBOXYL-TERMINAL HYDROLASE"/>
    <property type="match status" value="1"/>
</dbReference>
<feature type="compositionally biased region" description="Pro residues" evidence="7">
    <location>
        <begin position="257"/>
        <end position="267"/>
    </location>
</feature>
<dbReference type="AlphaFoldDB" id="A0A5N5QVG2"/>
<dbReference type="Proteomes" id="UP000383932">
    <property type="component" value="Unassembled WGS sequence"/>
</dbReference>
<evidence type="ECO:0000256" key="4">
    <source>
        <dbReference type="ARBA" id="ARBA00022786"/>
    </source>
</evidence>
<dbReference type="Pfam" id="PF00443">
    <property type="entry name" value="UCH"/>
    <property type="match status" value="1"/>
</dbReference>
<feature type="region of interest" description="Disordered" evidence="7">
    <location>
        <begin position="304"/>
        <end position="335"/>
    </location>
</feature>
<keyword evidence="6" id="KW-0788">Thiol protease</keyword>
<dbReference type="Gene3D" id="3.90.70.10">
    <property type="entry name" value="Cysteine proteinases"/>
    <property type="match status" value="1"/>
</dbReference>
<evidence type="ECO:0000256" key="1">
    <source>
        <dbReference type="ARBA" id="ARBA00000707"/>
    </source>
</evidence>
<dbReference type="OrthoDB" id="429671at2759"/>
<evidence type="ECO:0000313" key="9">
    <source>
        <dbReference type="EMBL" id="KAB5595752.1"/>
    </source>
</evidence>
<feature type="compositionally biased region" description="Low complexity" evidence="7">
    <location>
        <begin position="496"/>
        <end position="508"/>
    </location>
</feature>
<feature type="compositionally biased region" description="Pro residues" evidence="7">
    <location>
        <begin position="509"/>
        <end position="524"/>
    </location>
</feature>
<feature type="compositionally biased region" description="Polar residues" evidence="7">
    <location>
        <begin position="147"/>
        <end position="157"/>
    </location>
</feature>
<dbReference type="PANTHER" id="PTHR24006:SF687">
    <property type="entry name" value="UBIQUITIN CARBOXYL-TERMINAL HYDROLASE 10"/>
    <property type="match status" value="1"/>
</dbReference>
<reference evidence="9 10" key="1">
    <citation type="journal article" date="2019" name="Fungal Biol. Biotechnol.">
        <title>Draft genome sequence of fastidious pathogen Ceratobasidium theobromae, which causes vascular-streak dieback in Theobroma cacao.</title>
        <authorList>
            <person name="Ali S.S."/>
            <person name="Asman A."/>
            <person name="Shao J."/>
            <person name="Firmansyah A.P."/>
            <person name="Susilo A.W."/>
            <person name="Rosmana A."/>
            <person name="McMahon P."/>
            <person name="Junaid M."/>
            <person name="Guest D."/>
            <person name="Kheng T.Y."/>
            <person name="Meinhardt L.W."/>
            <person name="Bailey B.A."/>
        </authorList>
    </citation>
    <scope>NUCLEOTIDE SEQUENCE [LARGE SCALE GENOMIC DNA]</scope>
    <source>
        <strain evidence="9 10">CT2</strain>
    </source>
</reference>
<gene>
    <name evidence="9" type="ORF">CTheo_765</name>
</gene>
<feature type="region of interest" description="Disordered" evidence="7">
    <location>
        <begin position="114"/>
        <end position="269"/>
    </location>
</feature>
<comment type="catalytic activity">
    <reaction evidence="1">
        <text>Thiol-dependent hydrolysis of ester, thioester, amide, peptide and isopeptide bonds formed by the C-terminal Gly of ubiquitin (a 76-residue protein attached to proteins as an intracellular targeting signal).</text>
        <dbReference type="EC" id="3.4.19.12"/>
    </reaction>
</comment>
<protein>
    <recommendedName>
        <fullName evidence="2">ubiquitinyl hydrolase 1</fullName>
        <ecNumber evidence="2">3.4.19.12</ecNumber>
    </recommendedName>
</protein>
<dbReference type="InterPro" id="IPR028889">
    <property type="entry name" value="USP"/>
</dbReference>
<dbReference type="GO" id="GO:0006508">
    <property type="term" value="P:proteolysis"/>
    <property type="evidence" value="ECO:0007669"/>
    <property type="project" value="UniProtKB-KW"/>
</dbReference>
<feature type="compositionally biased region" description="Basic and acidic residues" evidence="7">
    <location>
        <begin position="318"/>
        <end position="328"/>
    </location>
</feature>
<feature type="compositionally biased region" description="Basic and acidic residues" evidence="7">
    <location>
        <begin position="1"/>
        <end position="10"/>
    </location>
</feature>
<dbReference type="CDD" id="cd02257">
    <property type="entry name" value="Peptidase_C19"/>
    <property type="match status" value="1"/>
</dbReference>
<organism evidence="9 10">
    <name type="scientific">Ceratobasidium theobromae</name>
    <dbReference type="NCBI Taxonomy" id="1582974"/>
    <lineage>
        <taxon>Eukaryota</taxon>
        <taxon>Fungi</taxon>
        <taxon>Dikarya</taxon>
        <taxon>Basidiomycota</taxon>
        <taxon>Agaricomycotina</taxon>
        <taxon>Agaricomycetes</taxon>
        <taxon>Cantharellales</taxon>
        <taxon>Ceratobasidiaceae</taxon>
        <taxon>Ceratobasidium</taxon>
    </lineage>
</organism>
<keyword evidence="10" id="KW-1185">Reference proteome</keyword>
<feature type="compositionally biased region" description="Low complexity" evidence="7">
    <location>
        <begin position="247"/>
        <end position="256"/>
    </location>
</feature>
<dbReference type="SUPFAM" id="SSF54001">
    <property type="entry name" value="Cysteine proteinases"/>
    <property type="match status" value="1"/>
</dbReference>
<dbReference type="GO" id="GO:0016579">
    <property type="term" value="P:protein deubiquitination"/>
    <property type="evidence" value="ECO:0007669"/>
    <property type="project" value="InterPro"/>
</dbReference>
<evidence type="ECO:0000259" key="8">
    <source>
        <dbReference type="PROSITE" id="PS50235"/>
    </source>
</evidence>
<dbReference type="EC" id="3.4.19.12" evidence="2"/>
<dbReference type="GO" id="GO:0004843">
    <property type="term" value="F:cysteine-type deubiquitinase activity"/>
    <property type="evidence" value="ECO:0007669"/>
    <property type="project" value="UniProtKB-EC"/>
</dbReference>
<comment type="caution">
    <text evidence="9">The sequence shown here is derived from an EMBL/GenBank/DDBJ whole genome shotgun (WGS) entry which is preliminary data.</text>
</comment>